<gene>
    <name evidence="11" type="ORF">EOE65_09950</name>
</gene>
<proteinExistence type="inferred from homology"/>
<keyword evidence="2 8" id="KW-0813">Transport</keyword>
<keyword evidence="7 9" id="KW-0472">Membrane</keyword>
<protein>
    <submittedName>
        <fullName evidence="11">MotA/TolQ/ExbB proton channel family protein</fullName>
    </submittedName>
</protein>
<sequence>MVAAEQAAPNDQTLLQGADAANDAMDGVVAGTDLLAVVAEAQNLLQVGGPVVLILLALSVLSLSIILLKIWQFARLRPESTADIGRALLLWEQGKYADARQALKSKRPVSGLVYKAMVMAKGDMPTELIQEELSRQANGLIQQLRAYLRPLEVIASLSPLLGLMGTVLGMIVAFQQMEAAGSQVDPAVLSGGIWQALLTTAAGLAVAIPVAAAHSWLDRKVERVTALVNDTVTQVFTKQSGRQHPQSAQVVVEHRNVA</sequence>
<feature type="transmembrane region" description="Helical" evidence="9">
    <location>
        <begin position="193"/>
        <end position="213"/>
    </location>
</feature>
<keyword evidence="5 8" id="KW-0653">Protein transport</keyword>
<keyword evidence="3" id="KW-1003">Cell membrane</keyword>
<evidence type="ECO:0000256" key="3">
    <source>
        <dbReference type="ARBA" id="ARBA00022475"/>
    </source>
</evidence>
<keyword evidence="4 9" id="KW-0812">Transmembrane</keyword>
<evidence type="ECO:0000256" key="2">
    <source>
        <dbReference type="ARBA" id="ARBA00022448"/>
    </source>
</evidence>
<reference evidence="11 12" key="1">
    <citation type="submission" date="2019-01" db="EMBL/GenBank/DDBJ databases">
        <authorList>
            <person name="Chen W.-M."/>
        </authorList>
    </citation>
    <scope>NUCLEOTIDE SEQUENCE [LARGE SCALE GENOMIC DNA]</scope>
    <source>
        <strain evidence="11 12">HPM-16</strain>
    </source>
</reference>
<accession>A0A437Q8S5</accession>
<evidence type="ECO:0000259" key="10">
    <source>
        <dbReference type="Pfam" id="PF01618"/>
    </source>
</evidence>
<dbReference type="EMBL" id="SACQ01000004">
    <property type="protein sequence ID" value="RVU30829.1"/>
    <property type="molecule type" value="Genomic_DNA"/>
</dbReference>
<keyword evidence="6 9" id="KW-1133">Transmembrane helix</keyword>
<keyword evidence="12" id="KW-1185">Reference proteome</keyword>
<dbReference type="PANTHER" id="PTHR30625:SF15">
    <property type="entry name" value="BIOPOLYMER TRANSPORT PROTEIN EXBB"/>
    <property type="match status" value="1"/>
</dbReference>
<dbReference type="PANTHER" id="PTHR30625">
    <property type="entry name" value="PROTEIN TOLQ"/>
    <property type="match status" value="1"/>
</dbReference>
<comment type="subcellular location">
    <subcellularLocation>
        <location evidence="1">Cell membrane</location>
        <topology evidence="1">Multi-pass membrane protein</topology>
    </subcellularLocation>
    <subcellularLocation>
        <location evidence="8">Membrane</location>
        <topology evidence="8">Multi-pass membrane protein</topology>
    </subcellularLocation>
</comment>
<evidence type="ECO:0000256" key="7">
    <source>
        <dbReference type="ARBA" id="ARBA00023136"/>
    </source>
</evidence>
<evidence type="ECO:0000256" key="5">
    <source>
        <dbReference type="ARBA" id="ARBA00022927"/>
    </source>
</evidence>
<evidence type="ECO:0000256" key="8">
    <source>
        <dbReference type="RuleBase" id="RU004057"/>
    </source>
</evidence>
<evidence type="ECO:0000256" key="6">
    <source>
        <dbReference type="ARBA" id="ARBA00022989"/>
    </source>
</evidence>
<dbReference type="Proteomes" id="UP000282818">
    <property type="component" value="Unassembled WGS sequence"/>
</dbReference>
<feature type="domain" description="MotA/TolQ/ExbB proton channel" evidence="10">
    <location>
        <begin position="108"/>
        <end position="227"/>
    </location>
</feature>
<dbReference type="GO" id="GO:0005886">
    <property type="term" value="C:plasma membrane"/>
    <property type="evidence" value="ECO:0007669"/>
    <property type="project" value="UniProtKB-SubCell"/>
</dbReference>
<dbReference type="Pfam" id="PF01618">
    <property type="entry name" value="MotA_ExbB"/>
    <property type="match status" value="1"/>
</dbReference>
<dbReference type="InterPro" id="IPR002898">
    <property type="entry name" value="MotA_ExbB_proton_chnl"/>
</dbReference>
<dbReference type="GO" id="GO:0017038">
    <property type="term" value="P:protein import"/>
    <property type="evidence" value="ECO:0007669"/>
    <property type="project" value="TreeGrafter"/>
</dbReference>
<comment type="similarity">
    <text evidence="8">Belongs to the exbB/tolQ family.</text>
</comment>
<evidence type="ECO:0000256" key="1">
    <source>
        <dbReference type="ARBA" id="ARBA00004651"/>
    </source>
</evidence>
<evidence type="ECO:0000313" key="11">
    <source>
        <dbReference type="EMBL" id="RVU30829.1"/>
    </source>
</evidence>
<evidence type="ECO:0000256" key="9">
    <source>
        <dbReference type="SAM" id="Phobius"/>
    </source>
</evidence>
<evidence type="ECO:0000256" key="4">
    <source>
        <dbReference type="ARBA" id="ARBA00022692"/>
    </source>
</evidence>
<feature type="transmembrane region" description="Helical" evidence="9">
    <location>
        <begin position="153"/>
        <end position="173"/>
    </location>
</feature>
<dbReference type="InterPro" id="IPR050790">
    <property type="entry name" value="ExbB/TolQ_transport"/>
</dbReference>
<evidence type="ECO:0000313" key="12">
    <source>
        <dbReference type="Proteomes" id="UP000282818"/>
    </source>
</evidence>
<dbReference type="AlphaFoldDB" id="A0A437Q8S5"/>
<feature type="transmembrane region" description="Helical" evidence="9">
    <location>
        <begin position="51"/>
        <end position="71"/>
    </location>
</feature>
<organism evidence="11 12">
    <name type="scientific">Neptunomonas marina</name>
    <dbReference type="NCBI Taxonomy" id="1815562"/>
    <lineage>
        <taxon>Bacteria</taxon>
        <taxon>Pseudomonadati</taxon>
        <taxon>Pseudomonadota</taxon>
        <taxon>Gammaproteobacteria</taxon>
        <taxon>Oceanospirillales</taxon>
        <taxon>Oceanospirillaceae</taxon>
        <taxon>Neptunomonas</taxon>
    </lineage>
</organism>
<comment type="caution">
    <text evidence="11">The sequence shown here is derived from an EMBL/GenBank/DDBJ whole genome shotgun (WGS) entry which is preliminary data.</text>
</comment>
<name>A0A437Q8S5_9GAMM</name>